<name>A0A5Q4ZKQ0_9BURK</name>
<dbReference type="AlphaFoldDB" id="A0A5Q4ZKQ0"/>
<proteinExistence type="predicted"/>
<evidence type="ECO:0000313" key="2">
    <source>
        <dbReference type="Proteomes" id="UP000325811"/>
    </source>
</evidence>
<dbReference type="EMBL" id="LR699554">
    <property type="protein sequence ID" value="VVD32367.1"/>
    <property type="molecule type" value="Genomic_DNA"/>
</dbReference>
<reference evidence="1 2" key="1">
    <citation type="submission" date="2019-08" db="EMBL/GenBank/DDBJ databases">
        <authorList>
            <person name="Herpell B J."/>
        </authorList>
    </citation>
    <scope>NUCLEOTIDE SEQUENCE [LARGE SCALE GENOMIC DNA]</scope>
    <source>
        <strain evidence="2">Msb3</strain>
    </source>
</reference>
<gene>
    <name evidence="1" type="ORF">PDMSB3_1069</name>
</gene>
<evidence type="ECO:0000313" key="1">
    <source>
        <dbReference type="EMBL" id="VVD32367.1"/>
    </source>
</evidence>
<organism evidence="1 2">
    <name type="scientific">Paraburkholderia dioscoreae</name>
    <dbReference type="NCBI Taxonomy" id="2604047"/>
    <lineage>
        <taxon>Bacteria</taxon>
        <taxon>Pseudomonadati</taxon>
        <taxon>Pseudomonadota</taxon>
        <taxon>Betaproteobacteria</taxon>
        <taxon>Burkholderiales</taxon>
        <taxon>Burkholderiaceae</taxon>
        <taxon>Paraburkholderia</taxon>
    </lineage>
</organism>
<dbReference type="Proteomes" id="UP000325811">
    <property type="component" value="Chromosome II"/>
</dbReference>
<keyword evidence="2" id="KW-1185">Reference proteome</keyword>
<dbReference type="KEGG" id="pdio:PDMSB3_1069.1"/>
<protein>
    <submittedName>
        <fullName evidence="1">Uncharacterized protein</fullName>
    </submittedName>
</protein>
<sequence length="61" mass="6991">MNSRCCEECGVAGNKAAARPVIEEEEKEREREKETRARFVPTNAERPLLDVVRDDSSENIR</sequence>
<accession>A0A5Q4ZKQ0</accession>